<sequence length="49" mass="5403">MRITLAQFTCREGDIAHNLAAVLAQIERCSGQNRPVGVARNAAYRLYPS</sequence>
<dbReference type="EMBL" id="CABEEZ010000127">
    <property type="protein sequence ID" value="VTR53486.1"/>
    <property type="molecule type" value="Genomic_DNA"/>
</dbReference>
<evidence type="ECO:0000313" key="1">
    <source>
        <dbReference type="EMBL" id="VTR53486.1"/>
    </source>
</evidence>
<accession>A0A4U9W459</accession>
<proteinExistence type="predicted"/>
<reference evidence="1" key="1">
    <citation type="submission" date="2019-05" db="EMBL/GenBank/DDBJ databases">
        <authorList>
            <consortium name="Pathogen Informatics"/>
        </authorList>
    </citation>
    <scope>NUCLEOTIDE SEQUENCE [LARGE SCALE GENOMIC DNA]</scope>
    <source>
        <strain evidence="1">NCTC12965</strain>
    </source>
</reference>
<name>A0A4U9W459_SERFO</name>
<protein>
    <submittedName>
        <fullName evidence="1">Uncharacterized protein</fullName>
    </submittedName>
</protein>
<gene>
    <name evidence="1" type="ORF">NCTC12965_06573</name>
</gene>
<dbReference type="AlphaFoldDB" id="A0A4U9W459"/>
<organism evidence="1">
    <name type="scientific">Serratia fonticola</name>
    <dbReference type="NCBI Taxonomy" id="47917"/>
    <lineage>
        <taxon>Bacteria</taxon>
        <taxon>Pseudomonadati</taxon>
        <taxon>Pseudomonadota</taxon>
        <taxon>Gammaproteobacteria</taxon>
        <taxon>Enterobacterales</taxon>
        <taxon>Yersiniaceae</taxon>
        <taxon>Serratia</taxon>
    </lineage>
</organism>